<dbReference type="InterPro" id="IPR025322">
    <property type="entry name" value="PADRE_dom"/>
</dbReference>
<accession>A0A1D1ZD70</accession>
<reference evidence="2" key="1">
    <citation type="submission" date="2015-07" db="EMBL/GenBank/DDBJ databases">
        <title>Transcriptome Assembly of Anthurium amnicola.</title>
        <authorList>
            <person name="Suzuki J."/>
        </authorList>
    </citation>
    <scope>NUCLEOTIDE SEQUENCE</scope>
</reference>
<dbReference type="Pfam" id="PF14009">
    <property type="entry name" value="PADRE"/>
    <property type="match status" value="1"/>
</dbReference>
<name>A0A1D1ZD70_9ARAE</name>
<dbReference type="PANTHER" id="PTHR33052">
    <property type="entry name" value="DUF4228 DOMAIN PROTEIN-RELATED"/>
    <property type="match status" value="1"/>
</dbReference>
<organism evidence="2">
    <name type="scientific">Anthurium amnicola</name>
    <dbReference type="NCBI Taxonomy" id="1678845"/>
    <lineage>
        <taxon>Eukaryota</taxon>
        <taxon>Viridiplantae</taxon>
        <taxon>Streptophyta</taxon>
        <taxon>Embryophyta</taxon>
        <taxon>Tracheophyta</taxon>
        <taxon>Spermatophyta</taxon>
        <taxon>Magnoliopsida</taxon>
        <taxon>Liliopsida</taxon>
        <taxon>Araceae</taxon>
        <taxon>Pothoideae</taxon>
        <taxon>Potheae</taxon>
        <taxon>Anthurium</taxon>
    </lineage>
</organism>
<gene>
    <name evidence="2" type="primary">At1g66480_0</name>
    <name evidence="2" type="ORF">g.15463</name>
</gene>
<feature type="non-terminal residue" evidence="2">
    <location>
        <position position="1"/>
    </location>
</feature>
<feature type="region of interest" description="Disordered" evidence="1">
    <location>
        <begin position="139"/>
        <end position="170"/>
    </location>
</feature>
<dbReference type="AlphaFoldDB" id="A0A1D1ZD70"/>
<evidence type="ECO:0000313" key="2">
    <source>
        <dbReference type="EMBL" id="JAT64840.1"/>
    </source>
</evidence>
<sequence>LSPPLPSSRLPNSRRRLFSSPLTRMVLCKYSCEATAALTSSTTTKVVREDGELREFFGPVRASQALRKDPARFLCDADAMEFYGYVTALAPDEVLRPGQLYFLLPRSMLRRRLHPEEMAELAVKASAALLKVGAAASFGEETGAGDGQRRPRKGSGRGRNFTSELSAIPE</sequence>
<dbReference type="EMBL" id="GDJX01003096">
    <property type="protein sequence ID" value="JAT64840.1"/>
    <property type="molecule type" value="Transcribed_RNA"/>
</dbReference>
<evidence type="ECO:0000256" key="1">
    <source>
        <dbReference type="SAM" id="MobiDB-lite"/>
    </source>
</evidence>
<feature type="compositionally biased region" description="Polar residues" evidence="1">
    <location>
        <begin position="160"/>
        <end position="170"/>
    </location>
</feature>
<protein>
    <submittedName>
        <fullName evidence="2">Uncharacterized protein At1g66480</fullName>
    </submittedName>
</protein>
<proteinExistence type="predicted"/>